<dbReference type="RefSeq" id="WP_213499989.1">
    <property type="nucleotide sequence ID" value="NZ_CP074694.1"/>
</dbReference>
<dbReference type="Proteomes" id="UP000676194">
    <property type="component" value="Chromosome"/>
</dbReference>
<keyword evidence="1" id="KW-0472">Membrane</keyword>
<dbReference type="SUPFAM" id="SSF52317">
    <property type="entry name" value="Class I glutamine amidotransferase-like"/>
    <property type="match status" value="1"/>
</dbReference>
<proteinExistence type="predicted"/>
<dbReference type="InterPro" id="IPR024163">
    <property type="entry name" value="Aerotolerance_reg_N"/>
</dbReference>
<dbReference type="AlphaFoldDB" id="A0A8E6EX53"/>
<reference evidence="3" key="1">
    <citation type="submission" date="2021-05" db="EMBL/GenBank/DDBJ databases">
        <title>Complete genome sequence of the cellulolytic planctomycete Telmatocola sphagniphila SP2T and characterization of the first cellulase from planctomycetes.</title>
        <authorList>
            <person name="Rakitin A.L."/>
            <person name="Beletsky A.V."/>
            <person name="Naumoff D.G."/>
            <person name="Kulichevskaya I.S."/>
            <person name="Mardanov A.V."/>
            <person name="Ravin N.V."/>
            <person name="Dedysh S.N."/>
        </authorList>
    </citation>
    <scope>NUCLEOTIDE SEQUENCE</scope>
    <source>
        <strain evidence="3">SP2T</strain>
    </source>
</reference>
<dbReference type="EMBL" id="CP074694">
    <property type="protein sequence ID" value="QVL34720.1"/>
    <property type="molecule type" value="Genomic_DNA"/>
</dbReference>
<organism evidence="3 4">
    <name type="scientific">Telmatocola sphagniphila</name>
    <dbReference type="NCBI Taxonomy" id="1123043"/>
    <lineage>
        <taxon>Bacteria</taxon>
        <taxon>Pseudomonadati</taxon>
        <taxon>Planctomycetota</taxon>
        <taxon>Planctomycetia</taxon>
        <taxon>Gemmatales</taxon>
        <taxon>Gemmataceae</taxon>
    </lineage>
</organism>
<feature type="transmembrane region" description="Helical" evidence="1">
    <location>
        <begin position="6"/>
        <end position="26"/>
    </location>
</feature>
<dbReference type="KEGG" id="tsph:KIH39_12665"/>
<gene>
    <name evidence="3" type="ORF">KIH39_12665</name>
</gene>
<keyword evidence="1" id="KW-0812">Transmembrane</keyword>
<feature type="transmembrane region" description="Helical" evidence="1">
    <location>
        <begin position="58"/>
        <end position="80"/>
    </location>
</feature>
<accession>A0A8E6EX53</accession>
<keyword evidence="1" id="KW-1133">Transmembrane helix</keyword>
<sequence length="925" mass="105093">MELFLNPWSMILGGILISSPIIIHLINRMRYKRVRWAAMEFLLKSQKRSKRKLIIEQLILLLLRILLVLLLGLLLARFLGFKSLGGSEAQSTLHIVVLDDTPSMDDSWREDGLAKDTFSEAKRLITDKISKDIMQAPTPQYLEIIRLSDLENPRDFSRLNSGSLDDMRGYLNPLKPSPFSIPLTEGLKRAKKIFDDTPRMRHVLHVVSDFRQVDWGAGAEKNLTDVFTEVKAGTDIYLLDAAHPERSEKQKTPLYHDNIAILDLRADTRITAKFAPVEFTVTVANFSTSEKKNVRISSRLNGSERAEGSVNIPSLPPNELTTARFTLSLDRVGTEENPLDRFNLVSAHLENEQAGLAMDNVRYTVVEVRDKVPLLLVDNNPASRGKRESETFHLQKLFMDSIKGFDVQLKTPAELENLNLQPYIGVFVCDVPRLSDKAVTNLETYVKSGGGVAFFMGPSIKPNDIKEFYNAKLWNEGKGLFPAPLDDQPEGFSLPDAEREKKRFERRFSFQPQIFTRDDRHPALERLYTDSRGVRVNPEEFNRFLLFVVIDRYFKVRRAAWNTQDQSVKELMTLPNFQTMDKYSAAVNKLMSRLPKDDEKLSKYRDVLRKYYDEIRGIANDPSAPLYRLSSKLDSLLHDDGDKETNRPSLRELWQQPEQAELARDLQVELDVVKYGDPLYVAKQIGNGRVLAFMSSAGVSWNDLEGPGLTYFALITIEMQRYLGSAGTDLNLPLGRNFEFAFDAQSYSNRAKKWLLWQDLKSGTGPNPIPELAKFTALGEQVLTTNKDKNILNFDEAKQPGVYVFEFTEQRVGGAGKEPILRPDYRALAYNIDARAESDLKRADTTEIESIAKGAKLYTASSDEYSEALRLRRSDLSESPWFYLVLLLVLIFEQFMAVRLSFHGGSNDNPTGKPLGRRVPNSHAA</sequence>
<dbReference type="PANTHER" id="PTHR37464">
    <property type="entry name" value="BLL2463 PROTEIN"/>
    <property type="match status" value="1"/>
</dbReference>
<dbReference type="InterPro" id="IPR029062">
    <property type="entry name" value="Class_I_gatase-like"/>
</dbReference>
<dbReference type="PANTHER" id="PTHR37464:SF1">
    <property type="entry name" value="BLL2463 PROTEIN"/>
    <property type="match status" value="1"/>
</dbReference>
<evidence type="ECO:0000313" key="3">
    <source>
        <dbReference type="EMBL" id="QVL34720.1"/>
    </source>
</evidence>
<evidence type="ECO:0000259" key="2">
    <source>
        <dbReference type="Pfam" id="PF07584"/>
    </source>
</evidence>
<dbReference type="NCBIfam" id="TIGR02226">
    <property type="entry name" value="two_anch"/>
    <property type="match status" value="1"/>
</dbReference>
<dbReference type="Pfam" id="PF07584">
    <property type="entry name" value="BatA"/>
    <property type="match status" value="1"/>
</dbReference>
<evidence type="ECO:0000313" key="4">
    <source>
        <dbReference type="Proteomes" id="UP000676194"/>
    </source>
</evidence>
<evidence type="ECO:0000256" key="1">
    <source>
        <dbReference type="SAM" id="Phobius"/>
    </source>
</evidence>
<protein>
    <submittedName>
        <fullName evidence="3">BatA domain-containing protein</fullName>
    </submittedName>
</protein>
<dbReference type="InterPro" id="IPR011933">
    <property type="entry name" value="Double_TM_dom"/>
</dbReference>
<feature type="domain" description="Aerotolerance regulator N-terminal" evidence="2">
    <location>
        <begin position="1"/>
        <end position="77"/>
    </location>
</feature>
<keyword evidence="4" id="KW-1185">Reference proteome</keyword>
<name>A0A8E6EX53_9BACT</name>